<protein>
    <recommendedName>
        <fullName evidence="4">Secreted protein</fullName>
    </recommendedName>
</protein>
<reference evidence="3" key="1">
    <citation type="journal article" date="2019" name="Int. J. Syst. Evol. Microbiol.">
        <title>The Global Catalogue of Microorganisms (GCM) 10K type strain sequencing project: providing services to taxonomists for standard genome sequencing and annotation.</title>
        <authorList>
            <consortium name="The Broad Institute Genomics Platform"/>
            <consortium name="The Broad Institute Genome Sequencing Center for Infectious Disease"/>
            <person name="Wu L."/>
            <person name="Ma J."/>
        </authorList>
    </citation>
    <scope>NUCLEOTIDE SEQUENCE [LARGE SCALE GENOMIC DNA]</scope>
    <source>
        <strain evidence="3">TBRC 5832</strain>
    </source>
</reference>
<dbReference type="RefSeq" id="WP_378069571.1">
    <property type="nucleotide sequence ID" value="NZ_JBHSBL010000019.1"/>
</dbReference>
<keyword evidence="3" id="KW-1185">Reference proteome</keyword>
<gene>
    <name evidence="2" type="ORF">ACFO0C_27445</name>
</gene>
<accession>A0ABV8IZF6</accession>
<evidence type="ECO:0008006" key="4">
    <source>
        <dbReference type="Google" id="ProtNLM"/>
    </source>
</evidence>
<dbReference type="EMBL" id="JBHSBL010000019">
    <property type="protein sequence ID" value="MFC4068681.1"/>
    <property type="molecule type" value="Genomic_DNA"/>
</dbReference>
<sequence length="132" mass="13993">MTPRYKALAAAAGLMFAGIPGTPAHAQPSPFTHSGVFVLGCTSESPSPPQESSTSDVNLYVVNNSSYAIKRYAHTTEGTRFDDDETIIGPGKSQFIVKTSNGFVQEIADSDGDCLQMFVIQSTSGFASITYS</sequence>
<evidence type="ECO:0000313" key="3">
    <source>
        <dbReference type="Proteomes" id="UP001595867"/>
    </source>
</evidence>
<evidence type="ECO:0000313" key="2">
    <source>
        <dbReference type="EMBL" id="MFC4068681.1"/>
    </source>
</evidence>
<dbReference type="Proteomes" id="UP001595867">
    <property type="component" value="Unassembled WGS sequence"/>
</dbReference>
<feature type="chain" id="PRO_5046634517" description="Secreted protein" evidence="1">
    <location>
        <begin position="27"/>
        <end position="132"/>
    </location>
</feature>
<keyword evidence="1" id="KW-0732">Signal</keyword>
<comment type="caution">
    <text evidence="2">The sequence shown here is derived from an EMBL/GenBank/DDBJ whole genome shotgun (WGS) entry which is preliminary data.</text>
</comment>
<organism evidence="2 3">
    <name type="scientific">Actinoplanes subglobosus</name>
    <dbReference type="NCBI Taxonomy" id="1547892"/>
    <lineage>
        <taxon>Bacteria</taxon>
        <taxon>Bacillati</taxon>
        <taxon>Actinomycetota</taxon>
        <taxon>Actinomycetes</taxon>
        <taxon>Micromonosporales</taxon>
        <taxon>Micromonosporaceae</taxon>
        <taxon>Actinoplanes</taxon>
    </lineage>
</organism>
<feature type="signal peptide" evidence="1">
    <location>
        <begin position="1"/>
        <end position="26"/>
    </location>
</feature>
<name>A0ABV8IZF6_9ACTN</name>
<evidence type="ECO:0000256" key="1">
    <source>
        <dbReference type="SAM" id="SignalP"/>
    </source>
</evidence>
<proteinExistence type="predicted"/>